<comment type="caution">
    <text evidence="2">The sequence shown here is derived from an EMBL/GenBank/DDBJ whole genome shotgun (WGS) entry which is preliminary data.</text>
</comment>
<dbReference type="GO" id="GO:0016787">
    <property type="term" value="F:hydrolase activity"/>
    <property type="evidence" value="ECO:0007669"/>
    <property type="project" value="UniProtKB-KW"/>
</dbReference>
<keyword evidence="3" id="KW-1185">Reference proteome</keyword>
<organism evidence="2 3">
    <name type="scientific">Dietzia maris</name>
    <dbReference type="NCBI Taxonomy" id="37915"/>
    <lineage>
        <taxon>Bacteria</taxon>
        <taxon>Bacillati</taxon>
        <taxon>Actinomycetota</taxon>
        <taxon>Actinomycetes</taxon>
        <taxon>Mycobacteriales</taxon>
        <taxon>Dietziaceae</taxon>
        <taxon>Dietzia</taxon>
    </lineage>
</organism>
<dbReference type="EMBL" id="JAUHTB010000005">
    <property type="protein sequence ID" value="MDN4505682.1"/>
    <property type="molecule type" value="Genomic_DNA"/>
</dbReference>
<evidence type="ECO:0000256" key="1">
    <source>
        <dbReference type="SAM" id="SignalP"/>
    </source>
</evidence>
<accession>A0ABT8H079</accession>
<reference evidence="2 3" key="1">
    <citation type="submission" date="2023-07" db="EMBL/GenBank/DDBJ databases">
        <title>Strategy for survival of the halotoleranting strain Dietzia MX2 from the Yakshinskoe mineral salts deposit.</title>
        <authorList>
            <person name="Kharitonova M.A."/>
            <person name="Kupriyanova-Ashina F.G."/>
            <person name="Shakirov T.R."/>
            <person name="Vafina M.S."/>
            <person name="Ilinskaya O.N."/>
        </authorList>
    </citation>
    <scope>NUCLEOTIDE SEQUENCE [LARGE SCALE GENOMIC DNA]</scope>
    <source>
        <strain evidence="2 3">MX2</strain>
    </source>
</reference>
<dbReference type="InterPro" id="IPR050583">
    <property type="entry name" value="Mycobacterial_A85_antigen"/>
</dbReference>
<sequence length="373" mass="40577">MRSVKRFGTKVATAALAAAMVPVVATGTAQAQGGSIQYTKATAANKVVETELPDGRKIVSVWSDKMAIEVPNIVQPPRDGNAGAPVLYLINGAGGGEDSATWQAQSDVKKFMSDKDAWTVTPIGGAFSYYTDWQRHDPNVQTRFARETNRPMAFETYLAEELPNLFEGRYGGNYEGRKRGLAAISMTATSVLTIAQKHPGRFQAIGSYSGCAETSTPIGHEFINIVTGMRGGANLDNMWGPFPGEPRTGTNNWFDNDPVWGAFRFQEQMKNNQLPAMFISTGNGLPGPHESLENWRLRNSIPALANQAIVGGVIEAATQYCTANLARRFGELGIPAHFDFAPNGTHSWGYWEDDLKQSWPMMAEAMGARYGAI</sequence>
<dbReference type="PANTHER" id="PTHR48098:SF1">
    <property type="entry name" value="DIACYLGLYCEROL ACYLTRANSFERASE_MYCOLYLTRANSFERASE AG85A"/>
    <property type="match status" value="1"/>
</dbReference>
<dbReference type="RefSeq" id="WP_067719258.1">
    <property type="nucleotide sequence ID" value="NZ_JALXXI010000060.1"/>
</dbReference>
<protein>
    <submittedName>
        <fullName evidence="2">Alpha/beta hydrolase family protein</fullName>
    </submittedName>
</protein>
<evidence type="ECO:0000313" key="3">
    <source>
        <dbReference type="Proteomes" id="UP001172702"/>
    </source>
</evidence>
<name>A0ABT8H079_9ACTN</name>
<dbReference type="SUPFAM" id="SSF53474">
    <property type="entry name" value="alpha/beta-Hydrolases"/>
    <property type="match status" value="1"/>
</dbReference>
<dbReference type="Pfam" id="PF00756">
    <property type="entry name" value="Esterase"/>
    <property type="match status" value="1"/>
</dbReference>
<proteinExistence type="predicted"/>
<evidence type="ECO:0000313" key="2">
    <source>
        <dbReference type="EMBL" id="MDN4505682.1"/>
    </source>
</evidence>
<dbReference type="Gene3D" id="3.40.50.1820">
    <property type="entry name" value="alpha/beta hydrolase"/>
    <property type="match status" value="1"/>
</dbReference>
<dbReference type="InterPro" id="IPR000801">
    <property type="entry name" value="Esterase-like"/>
</dbReference>
<dbReference type="Proteomes" id="UP001172702">
    <property type="component" value="Unassembled WGS sequence"/>
</dbReference>
<feature type="signal peptide" evidence="1">
    <location>
        <begin position="1"/>
        <end position="31"/>
    </location>
</feature>
<keyword evidence="2" id="KW-0378">Hydrolase</keyword>
<keyword evidence="1" id="KW-0732">Signal</keyword>
<dbReference type="InterPro" id="IPR029058">
    <property type="entry name" value="AB_hydrolase_fold"/>
</dbReference>
<dbReference type="PANTHER" id="PTHR48098">
    <property type="entry name" value="ENTEROCHELIN ESTERASE-RELATED"/>
    <property type="match status" value="1"/>
</dbReference>
<gene>
    <name evidence="2" type="ORF">QYF62_06410</name>
</gene>
<feature type="chain" id="PRO_5045762191" evidence="1">
    <location>
        <begin position="32"/>
        <end position="373"/>
    </location>
</feature>